<proteinExistence type="predicted"/>
<reference evidence="3" key="1">
    <citation type="submission" date="2022-01" db="EMBL/GenBank/DDBJ databases">
        <authorList>
            <person name="King R."/>
        </authorList>
    </citation>
    <scope>NUCLEOTIDE SEQUENCE</scope>
</reference>
<gene>
    <name evidence="3" type="ORF">CEUTPL_LOCUS11837</name>
</gene>
<evidence type="ECO:0000313" key="3">
    <source>
        <dbReference type="EMBL" id="CAG9771404.1"/>
    </source>
</evidence>
<dbReference type="PROSITE" id="PS50157">
    <property type="entry name" value="ZINC_FINGER_C2H2_2"/>
    <property type="match status" value="1"/>
</dbReference>
<keyword evidence="1" id="KW-0863">Zinc-finger</keyword>
<evidence type="ECO:0000259" key="2">
    <source>
        <dbReference type="PROSITE" id="PS50157"/>
    </source>
</evidence>
<evidence type="ECO:0000256" key="1">
    <source>
        <dbReference type="PROSITE-ProRule" id="PRU00042"/>
    </source>
</evidence>
<dbReference type="EMBL" id="OU892283">
    <property type="protein sequence ID" value="CAG9771404.1"/>
    <property type="molecule type" value="Genomic_DNA"/>
</dbReference>
<accession>A0A9N9MWI5</accession>
<dbReference type="InterPro" id="IPR013087">
    <property type="entry name" value="Znf_C2H2_type"/>
</dbReference>
<keyword evidence="4" id="KW-1185">Reference proteome</keyword>
<keyword evidence="1" id="KW-0862">Zinc</keyword>
<feature type="domain" description="C2H2-type" evidence="2">
    <location>
        <begin position="3"/>
        <end position="32"/>
    </location>
</feature>
<organism evidence="3 4">
    <name type="scientific">Ceutorhynchus assimilis</name>
    <name type="common">cabbage seed weevil</name>
    <dbReference type="NCBI Taxonomy" id="467358"/>
    <lineage>
        <taxon>Eukaryota</taxon>
        <taxon>Metazoa</taxon>
        <taxon>Ecdysozoa</taxon>
        <taxon>Arthropoda</taxon>
        <taxon>Hexapoda</taxon>
        <taxon>Insecta</taxon>
        <taxon>Pterygota</taxon>
        <taxon>Neoptera</taxon>
        <taxon>Endopterygota</taxon>
        <taxon>Coleoptera</taxon>
        <taxon>Polyphaga</taxon>
        <taxon>Cucujiformia</taxon>
        <taxon>Curculionidae</taxon>
        <taxon>Ceutorhynchinae</taxon>
        <taxon>Ceutorhynchus</taxon>
    </lineage>
</organism>
<dbReference type="OrthoDB" id="2419425at2759"/>
<dbReference type="AlphaFoldDB" id="A0A9N9MWI5"/>
<evidence type="ECO:0000313" key="4">
    <source>
        <dbReference type="Proteomes" id="UP001152799"/>
    </source>
</evidence>
<name>A0A9N9MWI5_9CUCU</name>
<protein>
    <recommendedName>
        <fullName evidence="2">C2H2-type domain-containing protein</fullName>
    </recommendedName>
</protein>
<sequence length="195" mass="21979">MAYVCEYCGVSFSRNYSMLRHKRESCMSRFIPEEVGGKRPRFVGAVSMKTCALCDVTVPANFMAAHQRTAQHRNNSCIPLCDGVERVDSAFRNRIATYRISSDTDHIDFTVFFNEIIVKVLNVLEQALGLHGAIKVNMVVAGLYYHPTQDVHSEKSFNTSNKIIAVGSDLNEVYQSFVEVMKTKSTEFQEKDSGM</sequence>
<keyword evidence="1" id="KW-0479">Metal-binding</keyword>
<dbReference type="GO" id="GO:0008270">
    <property type="term" value="F:zinc ion binding"/>
    <property type="evidence" value="ECO:0007669"/>
    <property type="project" value="UniProtKB-KW"/>
</dbReference>
<dbReference type="Proteomes" id="UP001152799">
    <property type="component" value="Chromosome 7"/>
</dbReference>